<organism evidence="5 6">
    <name type="scientific">Microbacterium barkeri</name>
    <dbReference type="NCBI Taxonomy" id="33917"/>
    <lineage>
        <taxon>Bacteria</taxon>
        <taxon>Bacillati</taxon>
        <taxon>Actinomycetota</taxon>
        <taxon>Actinomycetes</taxon>
        <taxon>Micrococcales</taxon>
        <taxon>Microbacteriaceae</taxon>
        <taxon>Microbacterium</taxon>
    </lineage>
</organism>
<comment type="caution">
    <text evidence="5">The sequence shown here is derived from an EMBL/GenBank/DDBJ whole genome shotgun (WGS) entry which is preliminary data.</text>
</comment>
<evidence type="ECO:0000256" key="3">
    <source>
        <dbReference type="ARBA" id="ARBA00023163"/>
    </source>
</evidence>
<keyword evidence="2" id="KW-0238">DNA-binding</keyword>
<dbReference type="RefSeq" id="WP_271173991.1">
    <property type="nucleotide sequence ID" value="NZ_BSEJ01000012.1"/>
</dbReference>
<evidence type="ECO:0000313" key="5">
    <source>
        <dbReference type="EMBL" id="GLJ62298.1"/>
    </source>
</evidence>
<dbReference type="InterPro" id="IPR036390">
    <property type="entry name" value="WH_DNA-bd_sf"/>
</dbReference>
<sequence length="235" mass="26570">MTDTLTGLSKSQRAYEWIRERIQRHEFGPGYRLVLGSIAAALDMSVVPVREAVRRLEAEGIVEFERNVGARVTLVDETEYLHSMQTLGVVEGVATSLSAPLLDAADLDRASAINERLRRLLDDFDPHRFTVINQEFHAVLFEPCPNPHILDLVHRGWTRMAGLRDSSFAFVPGRAHESVAEHDRILELIRSGAEPLEIELAAREHRWATMNAFLAQRHAAETQTDRTKPLTEEET</sequence>
<evidence type="ECO:0000256" key="1">
    <source>
        <dbReference type="ARBA" id="ARBA00023015"/>
    </source>
</evidence>
<dbReference type="SUPFAM" id="SSF48008">
    <property type="entry name" value="GntR ligand-binding domain-like"/>
    <property type="match status" value="1"/>
</dbReference>
<dbReference type="Gene3D" id="1.10.10.10">
    <property type="entry name" value="Winged helix-like DNA-binding domain superfamily/Winged helix DNA-binding domain"/>
    <property type="match status" value="1"/>
</dbReference>
<reference evidence="5" key="2">
    <citation type="submission" date="2023-01" db="EMBL/GenBank/DDBJ databases">
        <authorList>
            <person name="Sun Q."/>
            <person name="Evtushenko L."/>
        </authorList>
    </citation>
    <scope>NUCLEOTIDE SEQUENCE</scope>
    <source>
        <strain evidence="5">VKM Ac-1020</strain>
    </source>
</reference>
<feature type="domain" description="HTH gntR-type" evidence="4">
    <location>
        <begin position="8"/>
        <end position="75"/>
    </location>
</feature>
<dbReference type="InterPro" id="IPR011711">
    <property type="entry name" value="GntR_C"/>
</dbReference>
<dbReference type="Pfam" id="PF07729">
    <property type="entry name" value="FCD"/>
    <property type="match status" value="1"/>
</dbReference>
<evidence type="ECO:0000259" key="4">
    <source>
        <dbReference type="PROSITE" id="PS50949"/>
    </source>
</evidence>
<keyword evidence="3" id="KW-0804">Transcription</keyword>
<dbReference type="PANTHER" id="PTHR43537:SF5">
    <property type="entry name" value="UXU OPERON TRANSCRIPTIONAL REGULATOR"/>
    <property type="match status" value="1"/>
</dbReference>
<dbReference type="CDD" id="cd07377">
    <property type="entry name" value="WHTH_GntR"/>
    <property type="match status" value="1"/>
</dbReference>
<dbReference type="SUPFAM" id="SSF46785">
    <property type="entry name" value="Winged helix' DNA-binding domain"/>
    <property type="match status" value="1"/>
</dbReference>
<keyword evidence="6" id="KW-1185">Reference proteome</keyword>
<gene>
    <name evidence="5" type="ORF">GCM10017576_24280</name>
</gene>
<evidence type="ECO:0000256" key="2">
    <source>
        <dbReference type="ARBA" id="ARBA00023125"/>
    </source>
</evidence>
<dbReference type="PROSITE" id="PS50949">
    <property type="entry name" value="HTH_GNTR"/>
    <property type="match status" value="1"/>
</dbReference>
<dbReference type="SMART" id="SM00895">
    <property type="entry name" value="FCD"/>
    <property type="match status" value="1"/>
</dbReference>
<accession>A0A9W6H4S5</accession>
<dbReference type="PANTHER" id="PTHR43537">
    <property type="entry name" value="TRANSCRIPTIONAL REGULATOR, GNTR FAMILY"/>
    <property type="match status" value="1"/>
</dbReference>
<dbReference type="InterPro" id="IPR000524">
    <property type="entry name" value="Tscrpt_reg_HTH_GntR"/>
</dbReference>
<reference evidence="5" key="1">
    <citation type="journal article" date="2014" name="Int. J. Syst. Evol. Microbiol.">
        <title>Complete genome sequence of Corynebacterium casei LMG S-19264T (=DSM 44701T), isolated from a smear-ripened cheese.</title>
        <authorList>
            <consortium name="US DOE Joint Genome Institute (JGI-PGF)"/>
            <person name="Walter F."/>
            <person name="Albersmeier A."/>
            <person name="Kalinowski J."/>
            <person name="Ruckert C."/>
        </authorList>
    </citation>
    <scope>NUCLEOTIDE SEQUENCE</scope>
    <source>
        <strain evidence="5">VKM Ac-1020</strain>
    </source>
</reference>
<dbReference type="Pfam" id="PF00392">
    <property type="entry name" value="GntR"/>
    <property type="match status" value="1"/>
</dbReference>
<name>A0A9W6H4S5_9MICO</name>
<dbReference type="GO" id="GO:0003677">
    <property type="term" value="F:DNA binding"/>
    <property type="evidence" value="ECO:0007669"/>
    <property type="project" value="UniProtKB-KW"/>
</dbReference>
<dbReference type="Gene3D" id="1.20.120.530">
    <property type="entry name" value="GntR ligand-binding domain-like"/>
    <property type="match status" value="1"/>
</dbReference>
<dbReference type="SMART" id="SM00345">
    <property type="entry name" value="HTH_GNTR"/>
    <property type="match status" value="1"/>
</dbReference>
<keyword evidence="1" id="KW-0805">Transcription regulation</keyword>
<dbReference type="AlphaFoldDB" id="A0A9W6H4S5"/>
<dbReference type="GO" id="GO:0003700">
    <property type="term" value="F:DNA-binding transcription factor activity"/>
    <property type="evidence" value="ECO:0007669"/>
    <property type="project" value="InterPro"/>
</dbReference>
<dbReference type="InterPro" id="IPR008920">
    <property type="entry name" value="TF_FadR/GntR_C"/>
</dbReference>
<evidence type="ECO:0000313" key="6">
    <source>
        <dbReference type="Proteomes" id="UP001142462"/>
    </source>
</evidence>
<protein>
    <submittedName>
        <fullName evidence="5">GntR family transcriptional regulator</fullName>
    </submittedName>
</protein>
<dbReference type="EMBL" id="BSEJ01000012">
    <property type="protein sequence ID" value="GLJ62298.1"/>
    <property type="molecule type" value="Genomic_DNA"/>
</dbReference>
<dbReference type="Proteomes" id="UP001142462">
    <property type="component" value="Unassembled WGS sequence"/>
</dbReference>
<dbReference type="InterPro" id="IPR036388">
    <property type="entry name" value="WH-like_DNA-bd_sf"/>
</dbReference>
<proteinExistence type="predicted"/>